<dbReference type="Proteomes" id="UP001249760">
    <property type="component" value="Unassembled WGS sequence"/>
</dbReference>
<evidence type="ECO:0000313" key="3">
    <source>
        <dbReference type="Proteomes" id="UP001249760"/>
    </source>
</evidence>
<evidence type="ECO:0000256" key="1">
    <source>
        <dbReference type="SAM" id="MobiDB-lite"/>
    </source>
</evidence>
<protein>
    <submittedName>
        <fullName evidence="2">Uncharacterized protein</fullName>
    </submittedName>
</protein>
<organism evidence="2 3">
    <name type="scientific">Streptomyces lusitanus</name>
    <dbReference type="NCBI Taxonomy" id="68232"/>
    <lineage>
        <taxon>Bacteria</taxon>
        <taxon>Bacillati</taxon>
        <taxon>Actinomycetota</taxon>
        <taxon>Actinomycetes</taxon>
        <taxon>Kitasatosporales</taxon>
        <taxon>Streptomycetaceae</taxon>
        <taxon>Streptomyces</taxon>
    </lineage>
</organism>
<dbReference type="EMBL" id="JASKMA010000006">
    <property type="protein sequence ID" value="MDT6983713.1"/>
    <property type="molecule type" value="Genomic_DNA"/>
</dbReference>
<gene>
    <name evidence="2" type="ORF">QNO04_09585</name>
</gene>
<feature type="region of interest" description="Disordered" evidence="1">
    <location>
        <begin position="75"/>
        <end position="111"/>
    </location>
</feature>
<proteinExistence type="predicted"/>
<reference evidence="2 3" key="1">
    <citation type="submission" date="2023-05" db="EMBL/GenBank/DDBJ databases">
        <title>Streptomyces fuscus sp. nov., a brown-black pigment producing actinomyces isolated from dry sand of Sea duck farm.</title>
        <authorList>
            <person name="Xie J."/>
            <person name="Shen N."/>
        </authorList>
    </citation>
    <scope>NUCLEOTIDE SEQUENCE [LARGE SCALE GENOMIC DNA]</scope>
    <source>
        <strain evidence="2 3">CGMCC 4.1745</strain>
    </source>
</reference>
<accession>A0ABU3JP54</accession>
<dbReference type="RefSeq" id="WP_394305987.1">
    <property type="nucleotide sequence ID" value="NZ_JASKMA010000006.1"/>
</dbReference>
<keyword evidence="3" id="KW-1185">Reference proteome</keyword>
<name>A0ABU3JP54_9ACTN</name>
<evidence type="ECO:0000313" key="2">
    <source>
        <dbReference type="EMBL" id="MDT6983713.1"/>
    </source>
</evidence>
<comment type="caution">
    <text evidence="2">The sequence shown here is derived from an EMBL/GenBank/DDBJ whole genome shotgun (WGS) entry which is preliminary data.</text>
</comment>
<sequence length="111" mass="12374">MSDLPRKMFLAETAAVREHLAEQEQQATAKAEAALAPLKAKARELEARRLAEHRAAVLREAADALDAGMERFFSEWPDEPRNSPYALGQRDAANALRRMADETATETPKEQ</sequence>